<comment type="caution">
    <text evidence="4">The sequence shown here is derived from an EMBL/GenBank/DDBJ whole genome shotgun (WGS) entry which is preliminary data.</text>
</comment>
<dbReference type="PRINTS" id="PR00032">
    <property type="entry name" value="HTHARAC"/>
</dbReference>
<dbReference type="GO" id="GO:0003700">
    <property type="term" value="F:DNA-binding transcription factor activity"/>
    <property type="evidence" value="ECO:0007669"/>
    <property type="project" value="InterPro"/>
</dbReference>
<dbReference type="Pfam" id="PF12833">
    <property type="entry name" value="HTH_18"/>
    <property type="match status" value="1"/>
</dbReference>
<evidence type="ECO:0000256" key="3">
    <source>
        <dbReference type="ARBA" id="ARBA00023163"/>
    </source>
</evidence>
<dbReference type="SMART" id="SM00342">
    <property type="entry name" value="HTH_ARAC"/>
    <property type="match status" value="1"/>
</dbReference>
<dbReference type="InterPro" id="IPR018060">
    <property type="entry name" value="HTH_AraC"/>
</dbReference>
<proteinExistence type="predicted"/>
<sequence>MKGVKIYEVPVNLQPSHSHGGRDYYKIVLVTGKVLLGYSGRTVTCKDTFLFFANPHLPHSVEHLSRKNKAFACLFTETFIAGRERKGLLQHSPLFRIGASPVIPVSGAQAAFLVSLFQQMLDTSGSDYPHREDMLRNCIALIIHEAMRLQPAEDNRKEKDAAARITYLFLELLEQQFPVDNTGDPLRLRNPHDFANALSVHVNYLNRSVKKVTGKPTSAHIAERIAAEAVSLLQHSDWNIADIAYSLGFEYPTYFNNYFKRVTGKTPTSFRKEKV</sequence>
<dbReference type="PANTHER" id="PTHR43280:SF32">
    <property type="entry name" value="TRANSCRIPTIONAL REGULATORY PROTEIN"/>
    <property type="match status" value="1"/>
</dbReference>
<dbReference type="PROSITE" id="PS01124">
    <property type="entry name" value="HTH_ARAC_FAMILY_2"/>
    <property type="match status" value="1"/>
</dbReference>
<keyword evidence="3" id="KW-0804">Transcription</keyword>
<name>A0A433WDS3_9BACT</name>
<dbReference type="OrthoDB" id="629929at2"/>
<protein>
    <submittedName>
        <fullName evidence="4">AraC family transcriptional regulator</fullName>
    </submittedName>
</protein>
<dbReference type="InterPro" id="IPR020449">
    <property type="entry name" value="Tscrpt_reg_AraC-type_HTH"/>
</dbReference>
<evidence type="ECO:0000256" key="1">
    <source>
        <dbReference type="ARBA" id="ARBA00023015"/>
    </source>
</evidence>
<evidence type="ECO:0000256" key="2">
    <source>
        <dbReference type="ARBA" id="ARBA00023125"/>
    </source>
</evidence>
<organism evidence="4 5">
    <name type="scientific">Chitinophaga solisilvae</name>
    <dbReference type="NCBI Taxonomy" id="1233460"/>
    <lineage>
        <taxon>Bacteria</taxon>
        <taxon>Pseudomonadati</taxon>
        <taxon>Bacteroidota</taxon>
        <taxon>Chitinophagia</taxon>
        <taxon>Chitinophagales</taxon>
        <taxon>Chitinophagaceae</taxon>
        <taxon>Chitinophaga</taxon>
    </lineage>
</organism>
<dbReference type="SUPFAM" id="SSF46689">
    <property type="entry name" value="Homeodomain-like"/>
    <property type="match status" value="1"/>
</dbReference>
<evidence type="ECO:0000313" key="4">
    <source>
        <dbReference type="EMBL" id="NSL88241.1"/>
    </source>
</evidence>
<dbReference type="PANTHER" id="PTHR43280">
    <property type="entry name" value="ARAC-FAMILY TRANSCRIPTIONAL REGULATOR"/>
    <property type="match status" value="1"/>
</dbReference>
<keyword evidence="2" id="KW-0238">DNA-binding</keyword>
<dbReference type="AlphaFoldDB" id="A0A433WDS3"/>
<dbReference type="Gene3D" id="1.10.10.60">
    <property type="entry name" value="Homeodomain-like"/>
    <property type="match status" value="1"/>
</dbReference>
<gene>
    <name evidence="4" type="ORF">ECE50_015475</name>
</gene>
<keyword evidence="1" id="KW-0805">Transcription regulation</keyword>
<accession>A0A433WDS3</accession>
<dbReference type="EMBL" id="RIAR02000001">
    <property type="protein sequence ID" value="NSL88241.1"/>
    <property type="molecule type" value="Genomic_DNA"/>
</dbReference>
<dbReference type="SUPFAM" id="SSF51215">
    <property type="entry name" value="Regulatory protein AraC"/>
    <property type="match status" value="1"/>
</dbReference>
<dbReference type="Proteomes" id="UP000281028">
    <property type="component" value="Unassembled WGS sequence"/>
</dbReference>
<reference evidence="4" key="1">
    <citation type="submission" date="2020-05" db="EMBL/GenBank/DDBJ databases">
        <title>Chitinophaga laudate sp. nov., isolated from a tropical peat swamp.</title>
        <authorList>
            <person name="Goh C.B.S."/>
            <person name="Lee M.S."/>
            <person name="Parimannan S."/>
            <person name="Pasbakhsh P."/>
            <person name="Yule C.M."/>
            <person name="Rajandas H."/>
            <person name="Loke S."/>
            <person name="Croft L."/>
            <person name="Tan J.B.L."/>
        </authorList>
    </citation>
    <scope>NUCLEOTIDE SEQUENCE</scope>
    <source>
        <strain evidence="4">Mgbs1</strain>
    </source>
</reference>
<dbReference type="InterPro" id="IPR009057">
    <property type="entry name" value="Homeodomain-like_sf"/>
</dbReference>
<keyword evidence="5" id="KW-1185">Reference proteome</keyword>
<dbReference type="InterPro" id="IPR037923">
    <property type="entry name" value="HTH-like"/>
</dbReference>
<dbReference type="GO" id="GO:0043565">
    <property type="term" value="F:sequence-specific DNA binding"/>
    <property type="evidence" value="ECO:0007669"/>
    <property type="project" value="InterPro"/>
</dbReference>
<evidence type="ECO:0000313" key="5">
    <source>
        <dbReference type="Proteomes" id="UP000281028"/>
    </source>
</evidence>